<evidence type="ECO:0000313" key="1">
    <source>
        <dbReference type="EMBL" id="OGG64456.1"/>
    </source>
</evidence>
<accession>A0A1F6DSU6</accession>
<gene>
    <name evidence="1" type="ORF">A3C18_04075</name>
</gene>
<reference evidence="1 2" key="1">
    <citation type="journal article" date="2016" name="Nat. Commun.">
        <title>Thousands of microbial genomes shed light on interconnected biogeochemical processes in an aquifer system.</title>
        <authorList>
            <person name="Anantharaman K."/>
            <person name="Brown C.T."/>
            <person name="Hug L.A."/>
            <person name="Sharon I."/>
            <person name="Castelle C.J."/>
            <person name="Probst A.J."/>
            <person name="Thomas B.C."/>
            <person name="Singh A."/>
            <person name="Wilkins M.J."/>
            <person name="Karaoz U."/>
            <person name="Brodie E.L."/>
            <person name="Williams K.H."/>
            <person name="Hubbard S.S."/>
            <person name="Banfield J.F."/>
        </authorList>
    </citation>
    <scope>NUCLEOTIDE SEQUENCE [LARGE SCALE GENOMIC DNA]</scope>
</reference>
<dbReference type="STRING" id="1798494.A3C18_04075"/>
<organism evidence="1 2">
    <name type="scientific">Candidatus Kaiserbacteria bacterium RIFCSPHIGHO2_02_FULL_54_11b</name>
    <dbReference type="NCBI Taxonomy" id="1798494"/>
    <lineage>
        <taxon>Bacteria</taxon>
        <taxon>Candidatus Kaiseribacteriota</taxon>
    </lineage>
</organism>
<evidence type="ECO:0000313" key="2">
    <source>
        <dbReference type="Proteomes" id="UP000178328"/>
    </source>
</evidence>
<name>A0A1F6DSU6_9BACT</name>
<dbReference type="EMBL" id="MFLH01000023">
    <property type="protein sequence ID" value="OGG64456.1"/>
    <property type="molecule type" value="Genomic_DNA"/>
</dbReference>
<comment type="caution">
    <text evidence="1">The sequence shown here is derived from an EMBL/GenBank/DDBJ whole genome shotgun (WGS) entry which is preliminary data.</text>
</comment>
<dbReference type="Gene3D" id="3.30.70.1060">
    <property type="entry name" value="Dimeric alpha+beta barrel"/>
    <property type="match status" value="1"/>
</dbReference>
<dbReference type="InterPro" id="IPR011008">
    <property type="entry name" value="Dimeric_a/b-barrel"/>
</dbReference>
<dbReference type="Proteomes" id="UP000178328">
    <property type="component" value="Unassembled WGS sequence"/>
</dbReference>
<dbReference type="AlphaFoldDB" id="A0A1F6DSU6"/>
<dbReference type="SUPFAM" id="SSF54909">
    <property type="entry name" value="Dimeric alpha+beta barrel"/>
    <property type="match status" value="1"/>
</dbReference>
<proteinExistence type="predicted"/>
<sequence>MISLNHMKKFLAIYLGTMEDDSFKKWMAMPEAERKEIEQKGMAAWMKWGQDHAASIIDNGSPIGKTKRTDKNGVADTKNAISGYAVVQAETHEEAAKMFENHPHFTIFPGTSVEIMECLPMPTMSE</sequence>
<protein>
    <submittedName>
        <fullName evidence="1">Uncharacterized protein</fullName>
    </submittedName>
</protein>